<comment type="caution">
    <text evidence="2">The sequence shown here is derived from an EMBL/GenBank/DDBJ whole genome shotgun (WGS) entry which is preliminary data.</text>
</comment>
<evidence type="ECO:0000313" key="3">
    <source>
        <dbReference type="Proteomes" id="UP000091918"/>
    </source>
</evidence>
<feature type="compositionally biased region" description="Basic and acidic residues" evidence="1">
    <location>
        <begin position="11"/>
        <end position="21"/>
    </location>
</feature>
<sequence>FSGPRSGGLDDEQRVETGRRWDGTARGDMEYNVEVRMFGRREVERRGGVWKALELELEVVRVRFEGFDGVVVG</sequence>
<gene>
    <name evidence="2" type="ORF">ACJ72_08251</name>
</gene>
<keyword evidence="3" id="KW-1185">Reference proteome</keyword>
<accession>A0A1B7NLJ0</accession>
<reference evidence="2 3" key="1">
    <citation type="submission" date="2015-07" db="EMBL/GenBank/DDBJ databases">
        <title>Emmonsia species relationships and genome sequence.</title>
        <authorList>
            <person name="Cuomo C.A."/>
            <person name="Schwartz I.S."/>
            <person name="Kenyon C."/>
            <person name="de Hoog G.S."/>
            <person name="Govender N.P."/>
            <person name="Botha A."/>
            <person name="Moreno L."/>
            <person name="de Vries M."/>
            <person name="Munoz J.F."/>
            <person name="Stielow J.B."/>
        </authorList>
    </citation>
    <scope>NUCLEOTIDE SEQUENCE [LARGE SCALE GENOMIC DNA]</scope>
    <source>
        <strain evidence="2 3">CBS 136260</strain>
    </source>
</reference>
<dbReference type="EMBL" id="LGUA01002517">
    <property type="protein sequence ID" value="OAX77450.1"/>
    <property type="molecule type" value="Genomic_DNA"/>
</dbReference>
<organism evidence="2 3">
    <name type="scientific">Emergomyces africanus</name>
    <dbReference type="NCBI Taxonomy" id="1955775"/>
    <lineage>
        <taxon>Eukaryota</taxon>
        <taxon>Fungi</taxon>
        <taxon>Dikarya</taxon>
        <taxon>Ascomycota</taxon>
        <taxon>Pezizomycotina</taxon>
        <taxon>Eurotiomycetes</taxon>
        <taxon>Eurotiomycetidae</taxon>
        <taxon>Onygenales</taxon>
        <taxon>Ajellomycetaceae</taxon>
        <taxon>Emergomyces</taxon>
    </lineage>
</organism>
<evidence type="ECO:0000313" key="2">
    <source>
        <dbReference type="EMBL" id="OAX77450.1"/>
    </source>
</evidence>
<name>A0A1B7NLJ0_9EURO</name>
<proteinExistence type="predicted"/>
<dbReference type="AlphaFoldDB" id="A0A1B7NLJ0"/>
<evidence type="ECO:0000256" key="1">
    <source>
        <dbReference type="SAM" id="MobiDB-lite"/>
    </source>
</evidence>
<dbReference type="Proteomes" id="UP000091918">
    <property type="component" value="Unassembled WGS sequence"/>
</dbReference>
<protein>
    <submittedName>
        <fullName evidence="2">Uncharacterized protein</fullName>
    </submittedName>
</protein>
<feature type="non-terminal residue" evidence="2">
    <location>
        <position position="1"/>
    </location>
</feature>
<feature type="region of interest" description="Disordered" evidence="1">
    <location>
        <begin position="1"/>
        <end position="21"/>
    </location>
</feature>